<feature type="compositionally biased region" description="Polar residues" evidence="10">
    <location>
        <begin position="558"/>
        <end position="570"/>
    </location>
</feature>
<dbReference type="GO" id="GO:0005886">
    <property type="term" value="C:plasma membrane"/>
    <property type="evidence" value="ECO:0007669"/>
    <property type="project" value="TreeGrafter"/>
</dbReference>
<feature type="region of interest" description="Disordered" evidence="10">
    <location>
        <begin position="454"/>
        <end position="484"/>
    </location>
</feature>
<keyword evidence="3" id="KW-0589">Pheromone response</keyword>
<evidence type="ECO:0000313" key="13">
    <source>
        <dbReference type="Proteomes" id="UP000559027"/>
    </source>
</evidence>
<keyword evidence="5 11" id="KW-1133">Transmembrane helix</keyword>
<dbReference type="GO" id="GO:0004934">
    <property type="term" value="F:mating-type alpha-factor pheromone receptor activity"/>
    <property type="evidence" value="ECO:0007669"/>
    <property type="project" value="InterPro"/>
</dbReference>
<keyword evidence="7 11" id="KW-0472">Membrane</keyword>
<evidence type="ECO:0000256" key="8">
    <source>
        <dbReference type="ARBA" id="ARBA00023170"/>
    </source>
</evidence>
<keyword evidence="8" id="KW-0675">Receptor</keyword>
<dbReference type="OrthoDB" id="2874149at2759"/>
<protein>
    <recommendedName>
        <fullName evidence="14">Pheromone receptor</fullName>
    </recommendedName>
</protein>
<proteinExistence type="inferred from homology"/>
<evidence type="ECO:0000256" key="5">
    <source>
        <dbReference type="ARBA" id="ARBA00022989"/>
    </source>
</evidence>
<dbReference type="CDD" id="cd14966">
    <property type="entry name" value="7tmD_STE3"/>
    <property type="match status" value="1"/>
</dbReference>
<evidence type="ECO:0000256" key="6">
    <source>
        <dbReference type="ARBA" id="ARBA00023040"/>
    </source>
</evidence>
<feature type="transmembrane region" description="Helical" evidence="11">
    <location>
        <begin position="155"/>
        <end position="182"/>
    </location>
</feature>
<sequence length="622" mass="67864">MAVSNQVFSAFSFLSFILTIIPFAWHLQAWNTGTCIYMGWISLSNLLLFINSVVWNGNAVNWAPIYCDIVTKILVGVSVAIPAAALCINRRLYHIVNVTTVTKTASEKRRGVLVDLAIGVGIPVIIMILHVVVQGHRFDIFEDVGCWPTTYNTGLAYALVLGPPLGLAVIAFVYSVLCIITLKRNYVEFKKILSNGTNHATPNRYIRLMSLAAVEALFDIPVNLYVIIAHRGDVQPWISWEETHFDFNRFDAFPAMLWRSAGQEAIDIERARWTVVACGLLFFAFFGFADEAIKNYKLAYNFFARKLGLKLAHIPGVTPVREVVSNPGFYSNSNGGSDRTLGGKYNHGGEKAGGLFKTNGAEPWMNSFDAFASKVKLVVLQSPKKGTFTSSGQESTLHGNTSSRCLTPLSSTTIPQSEVVETRPASFHSDVDAMSTLTQFTDFTGSSIPGFVVEGVDGTPRPVSGLRRRSSYFGSDDSDDDQDTHSEFVHSEAHTNVTADSISEYSQLSPKTPVPPPVPPKDLVYASPLITAASLPASLIAPPPSALLPGYHHTTIPSPSSGLSISTQLAQQQRRTPPRQTIPISVSVSPTPHGSFLDLRASVISEDLSPVIRDAHSVYDRV</sequence>
<comment type="similarity">
    <text evidence="2">Belongs to the G-protein coupled receptor 4 family.</text>
</comment>
<comment type="subcellular location">
    <subcellularLocation>
        <location evidence="1">Membrane</location>
        <topology evidence="1">Multi-pass membrane protein</topology>
    </subcellularLocation>
</comment>
<comment type="caution">
    <text evidence="12">The sequence shown here is derived from an EMBL/GenBank/DDBJ whole genome shotgun (WGS) entry which is preliminary data.</text>
</comment>
<dbReference type="EMBL" id="JAACJO010000012">
    <property type="protein sequence ID" value="KAF5351809.1"/>
    <property type="molecule type" value="Genomic_DNA"/>
</dbReference>
<keyword evidence="4 11" id="KW-0812">Transmembrane</keyword>
<feature type="region of interest" description="Disordered" evidence="10">
    <location>
        <begin position="386"/>
        <end position="409"/>
    </location>
</feature>
<evidence type="ECO:0000256" key="4">
    <source>
        <dbReference type="ARBA" id="ARBA00022692"/>
    </source>
</evidence>
<evidence type="ECO:0000256" key="1">
    <source>
        <dbReference type="ARBA" id="ARBA00004141"/>
    </source>
</evidence>
<feature type="compositionally biased region" description="Polar residues" evidence="10">
    <location>
        <begin position="387"/>
        <end position="409"/>
    </location>
</feature>
<feature type="region of interest" description="Disordered" evidence="10">
    <location>
        <begin position="558"/>
        <end position="587"/>
    </location>
</feature>
<dbReference type="InterPro" id="IPR001499">
    <property type="entry name" value="GPCR_STE3"/>
</dbReference>
<dbReference type="Gene3D" id="1.20.1070.10">
    <property type="entry name" value="Rhodopsin 7-helix transmembrane proteins"/>
    <property type="match status" value="1"/>
</dbReference>
<feature type="transmembrane region" description="Helical" evidence="11">
    <location>
        <begin position="37"/>
        <end position="57"/>
    </location>
</feature>
<evidence type="ECO:0000256" key="10">
    <source>
        <dbReference type="SAM" id="MobiDB-lite"/>
    </source>
</evidence>
<reference evidence="12 13" key="1">
    <citation type="journal article" date="2020" name="ISME J.">
        <title>Uncovering the hidden diversity of litter-decomposition mechanisms in mushroom-forming fungi.</title>
        <authorList>
            <person name="Floudas D."/>
            <person name="Bentzer J."/>
            <person name="Ahren D."/>
            <person name="Johansson T."/>
            <person name="Persson P."/>
            <person name="Tunlid A."/>
        </authorList>
    </citation>
    <scope>NUCLEOTIDE SEQUENCE [LARGE SCALE GENOMIC DNA]</scope>
    <source>
        <strain evidence="12 13">CBS 146.42</strain>
    </source>
</reference>
<evidence type="ECO:0000256" key="7">
    <source>
        <dbReference type="ARBA" id="ARBA00023136"/>
    </source>
</evidence>
<evidence type="ECO:0008006" key="14">
    <source>
        <dbReference type="Google" id="ProtNLM"/>
    </source>
</evidence>
<dbReference type="Proteomes" id="UP000559027">
    <property type="component" value="Unassembled WGS sequence"/>
</dbReference>
<organism evidence="12 13">
    <name type="scientific">Leucocoprinus leucothites</name>
    <dbReference type="NCBI Taxonomy" id="201217"/>
    <lineage>
        <taxon>Eukaryota</taxon>
        <taxon>Fungi</taxon>
        <taxon>Dikarya</taxon>
        <taxon>Basidiomycota</taxon>
        <taxon>Agaricomycotina</taxon>
        <taxon>Agaricomycetes</taxon>
        <taxon>Agaricomycetidae</taxon>
        <taxon>Agaricales</taxon>
        <taxon>Agaricineae</taxon>
        <taxon>Agaricaceae</taxon>
        <taxon>Leucocoprinus</taxon>
    </lineage>
</organism>
<feature type="compositionally biased region" description="Low complexity" evidence="10">
    <location>
        <begin position="571"/>
        <end position="584"/>
    </location>
</feature>
<dbReference type="PANTHER" id="PTHR28097:SF1">
    <property type="entry name" value="PHEROMONE A FACTOR RECEPTOR"/>
    <property type="match status" value="1"/>
</dbReference>
<keyword evidence="13" id="KW-1185">Reference proteome</keyword>
<dbReference type="GO" id="GO:0000750">
    <property type="term" value="P:pheromone-dependent signal transduction involved in conjugation with cellular fusion"/>
    <property type="evidence" value="ECO:0007669"/>
    <property type="project" value="TreeGrafter"/>
</dbReference>
<dbReference type="PANTHER" id="PTHR28097">
    <property type="entry name" value="PHEROMONE A FACTOR RECEPTOR"/>
    <property type="match status" value="1"/>
</dbReference>
<evidence type="ECO:0000256" key="2">
    <source>
        <dbReference type="ARBA" id="ARBA00011085"/>
    </source>
</evidence>
<name>A0A8H5FWS2_9AGAR</name>
<feature type="transmembrane region" description="Helical" evidence="11">
    <location>
        <begin position="271"/>
        <end position="289"/>
    </location>
</feature>
<dbReference type="Pfam" id="PF02076">
    <property type="entry name" value="STE3"/>
    <property type="match status" value="1"/>
</dbReference>
<evidence type="ECO:0000256" key="11">
    <source>
        <dbReference type="SAM" id="Phobius"/>
    </source>
</evidence>
<dbReference type="AlphaFoldDB" id="A0A8H5FWS2"/>
<feature type="transmembrane region" description="Helical" evidence="11">
    <location>
        <begin position="112"/>
        <end position="135"/>
    </location>
</feature>
<feature type="transmembrane region" description="Helical" evidence="11">
    <location>
        <begin position="6"/>
        <end position="25"/>
    </location>
</feature>
<evidence type="ECO:0000256" key="9">
    <source>
        <dbReference type="ARBA" id="ARBA00023224"/>
    </source>
</evidence>
<dbReference type="PRINTS" id="PR00899">
    <property type="entry name" value="GPCRSTE3"/>
</dbReference>
<evidence type="ECO:0000256" key="3">
    <source>
        <dbReference type="ARBA" id="ARBA00022507"/>
    </source>
</evidence>
<keyword evidence="6" id="KW-0297">G-protein coupled receptor</keyword>
<keyword evidence="9" id="KW-0807">Transducer</keyword>
<evidence type="ECO:0000313" key="12">
    <source>
        <dbReference type="EMBL" id="KAF5351809.1"/>
    </source>
</evidence>
<accession>A0A8H5FWS2</accession>
<dbReference type="InterPro" id="IPR000481">
    <property type="entry name" value="GPCR_Pheromne_B_alpha_rcpt"/>
</dbReference>
<dbReference type="PRINTS" id="PR00901">
    <property type="entry name" value="PHEROMONEBAR"/>
</dbReference>
<gene>
    <name evidence="12" type="ORF">D9756_007392</name>
</gene>